<gene>
    <name evidence="1" type="ORF">AYBTSS11_LOCUS6321</name>
</gene>
<evidence type="ECO:0008006" key="3">
    <source>
        <dbReference type="Google" id="ProtNLM"/>
    </source>
</evidence>
<dbReference type="GO" id="GO:0003755">
    <property type="term" value="F:peptidyl-prolyl cis-trans isomerase activity"/>
    <property type="evidence" value="ECO:0007669"/>
    <property type="project" value="TreeGrafter"/>
</dbReference>
<proteinExistence type="predicted"/>
<sequence length="282" mass="31423">MNNNMMMASKTNSIAFGVPSFTTCPFARTGTRTCCIHVLAIPNAKSRHTISLSLSLFKRRSLGIFPSPTETTLGHLNTPISALNSGLEASITDSNEISAILTNAKIVLDSEDENKIQLRVDLTGDQTQKVFDRIVTNLSRTAPPVPGFRMQKGVVQLSLRLIPNMQSNDESSGKRKETGLSFYSSQLHYNLVRKCMQIPKDFLVQMLGEERVIKFAIQEILNSTMADYVKKASEFYHFENIDGEDLKISTTQTVEQLQKSFTPGNDFGFNVIMEPENSEDSI</sequence>
<dbReference type="Gramene" id="rna-AYBTSS11_LOCUS6321">
    <property type="protein sequence ID" value="CAJ1933383.1"/>
    <property type="gene ID" value="gene-AYBTSS11_LOCUS6321"/>
</dbReference>
<dbReference type="GO" id="GO:0044183">
    <property type="term" value="F:protein folding chaperone"/>
    <property type="evidence" value="ECO:0007669"/>
    <property type="project" value="TreeGrafter"/>
</dbReference>
<dbReference type="GO" id="GO:0051083">
    <property type="term" value="P:'de novo' cotranslational protein folding"/>
    <property type="evidence" value="ECO:0007669"/>
    <property type="project" value="TreeGrafter"/>
</dbReference>
<dbReference type="GO" id="GO:0015031">
    <property type="term" value="P:protein transport"/>
    <property type="evidence" value="ECO:0007669"/>
    <property type="project" value="InterPro"/>
</dbReference>
<keyword evidence="2" id="KW-1185">Reference proteome</keyword>
<evidence type="ECO:0000313" key="2">
    <source>
        <dbReference type="Proteomes" id="UP001189624"/>
    </source>
</evidence>
<dbReference type="InterPro" id="IPR036611">
    <property type="entry name" value="Trigger_fac_ribosome-bd_sf"/>
</dbReference>
<dbReference type="GO" id="GO:0043022">
    <property type="term" value="F:ribosome binding"/>
    <property type="evidence" value="ECO:0007669"/>
    <property type="project" value="TreeGrafter"/>
</dbReference>
<reference evidence="1" key="1">
    <citation type="submission" date="2023-10" db="EMBL/GenBank/DDBJ databases">
        <authorList>
            <person name="Domelevo Entfellner J.-B."/>
        </authorList>
    </citation>
    <scope>NUCLEOTIDE SEQUENCE</scope>
</reference>
<dbReference type="PANTHER" id="PTHR30560:SF4">
    <property type="entry name" value="OS01G0894700 PROTEIN"/>
    <property type="match status" value="1"/>
</dbReference>
<dbReference type="PANTHER" id="PTHR30560">
    <property type="entry name" value="TRIGGER FACTOR CHAPERONE AND PEPTIDYL-PROLYL CIS/TRANS ISOMERASE"/>
    <property type="match status" value="1"/>
</dbReference>
<protein>
    <recommendedName>
        <fullName evidence="3">Trigger factor ribosome-binding bacterial domain-containing protein</fullName>
    </recommendedName>
</protein>
<dbReference type="EMBL" id="OY731399">
    <property type="protein sequence ID" value="CAJ1933383.1"/>
    <property type="molecule type" value="Genomic_DNA"/>
</dbReference>
<accession>A0AA86S4U2</accession>
<dbReference type="AlphaFoldDB" id="A0AA86S4U2"/>
<dbReference type="Proteomes" id="UP001189624">
    <property type="component" value="Chromosome 2"/>
</dbReference>
<dbReference type="GO" id="GO:0043335">
    <property type="term" value="P:protein unfolding"/>
    <property type="evidence" value="ECO:0007669"/>
    <property type="project" value="TreeGrafter"/>
</dbReference>
<organism evidence="1 2">
    <name type="scientific">Sphenostylis stenocarpa</name>
    <dbReference type="NCBI Taxonomy" id="92480"/>
    <lineage>
        <taxon>Eukaryota</taxon>
        <taxon>Viridiplantae</taxon>
        <taxon>Streptophyta</taxon>
        <taxon>Embryophyta</taxon>
        <taxon>Tracheophyta</taxon>
        <taxon>Spermatophyta</taxon>
        <taxon>Magnoliopsida</taxon>
        <taxon>eudicotyledons</taxon>
        <taxon>Gunneridae</taxon>
        <taxon>Pentapetalae</taxon>
        <taxon>rosids</taxon>
        <taxon>fabids</taxon>
        <taxon>Fabales</taxon>
        <taxon>Fabaceae</taxon>
        <taxon>Papilionoideae</taxon>
        <taxon>50 kb inversion clade</taxon>
        <taxon>NPAAA clade</taxon>
        <taxon>indigoferoid/millettioid clade</taxon>
        <taxon>Phaseoleae</taxon>
        <taxon>Sphenostylis</taxon>
    </lineage>
</organism>
<dbReference type="InterPro" id="IPR005215">
    <property type="entry name" value="Trig_fac"/>
</dbReference>
<evidence type="ECO:0000313" key="1">
    <source>
        <dbReference type="EMBL" id="CAJ1933383.1"/>
    </source>
</evidence>
<dbReference type="Gene3D" id="3.30.70.1050">
    <property type="entry name" value="Trigger factor ribosome-binding domain"/>
    <property type="match status" value="1"/>
</dbReference>
<name>A0AA86S4U2_9FABA</name>